<comment type="caution">
    <text evidence="1">The sequence shown here is derived from an EMBL/GenBank/DDBJ whole genome shotgun (WGS) entry which is preliminary data.</text>
</comment>
<gene>
    <name evidence="1" type="ORF">NPIL_595001</name>
</gene>
<proteinExistence type="predicted"/>
<dbReference type="AlphaFoldDB" id="A0A8X6TSG4"/>
<evidence type="ECO:0000313" key="2">
    <source>
        <dbReference type="Proteomes" id="UP000887013"/>
    </source>
</evidence>
<reference evidence="1" key="1">
    <citation type="submission" date="2020-08" db="EMBL/GenBank/DDBJ databases">
        <title>Multicomponent nature underlies the extraordinary mechanical properties of spider dragline silk.</title>
        <authorList>
            <person name="Kono N."/>
            <person name="Nakamura H."/>
            <person name="Mori M."/>
            <person name="Yoshida Y."/>
            <person name="Ohtoshi R."/>
            <person name="Malay A.D."/>
            <person name="Moran D.A.P."/>
            <person name="Tomita M."/>
            <person name="Numata K."/>
            <person name="Arakawa K."/>
        </authorList>
    </citation>
    <scope>NUCLEOTIDE SEQUENCE</scope>
</reference>
<keyword evidence="2" id="KW-1185">Reference proteome</keyword>
<dbReference type="Proteomes" id="UP000887013">
    <property type="component" value="Unassembled WGS sequence"/>
</dbReference>
<accession>A0A8X6TSG4</accession>
<dbReference type="EMBL" id="BMAW01110937">
    <property type="protein sequence ID" value="GFT45588.1"/>
    <property type="molecule type" value="Genomic_DNA"/>
</dbReference>
<name>A0A8X6TSG4_NEPPI</name>
<protein>
    <submittedName>
        <fullName evidence="1">Uncharacterized protein</fullName>
    </submittedName>
</protein>
<sequence>MNILFLLRNSKFSVSRFLAFQNGVRQNEALALMTELSDDDTFHGADIYLNPPSNEVKDEDSRKEDCIDMNNLTGDQLRANVFVTLRRKHQDK</sequence>
<organism evidence="1 2">
    <name type="scientific">Nephila pilipes</name>
    <name type="common">Giant wood spider</name>
    <name type="synonym">Nephila maculata</name>
    <dbReference type="NCBI Taxonomy" id="299642"/>
    <lineage>
        <taxon>Eukaryota</taxon>
        <taxon>Metazoa</taxon>
        <taxon>Ecdysozoa</taxon>
        <taxon>Arthropoda</taxon>
        <taxon>Chelicerata</taxon>
        <taxon>Arachnida</taxon>
        <taxon>Araneae</taxon>
        <taxon>Araneomorphae</taxon>
        <taxon>Entelegynae</taxon>
        <taxon>Araneoidea</taxon>
        <taxon>Nephilidae</taxon>
        <taxon>Nephila</taxon>
    </lineage>
</organism>
<evidence type="ECO:0000313" key="1">
    <source>
        <dbReference type="EMBL" id="GFT45588.1"/>
    </source>
</evidence>
<dbReference type="OrthoDB" id="6762366at2759"/>